<protein>
    <recommendedName>
        <fullName evidence="2">Ricin B lectin domain-containing protein</fullName>
    </recommendedName>
</protein>
<accession>A0A6F8XNA0</accession>
<keyword evidence="4" id="KW-1185">Reference proteome</keyword>
<sequence length="246" mass="26665">MKRRSTRVSLALVFGLLLCMLVPGPSAMAAKPVGATTPVTAPAARTMALKAPAANAADDNLAYPLATRVGSGCAVAQGSGNVWVNKAQCYLQFADQHWRFVDVGEGWFEIQNANTPAGATPRCLVVQGKAGESRALVFPCAGFADQHWKKTWAPNGFQLRNRYSDLCLVMRVNNADARQVKCDNSFADQVWFHGMPNAPTKSPNSNLIQPVYFLHGYDSSTDGPDGEQYWGNTMAQFRQVPVARAT</sequence>
<organism evidence="3 4">
    <name type="scientific">Phytohabitans flavus</name>
    <dbReference type="NCBI Taxonomy" id="1076124"/>
    <lineage>
        <taxon>Bacteria</taxon>
        <taxon>Bacillati</taxon>
        <taxon>Actinomycetota</taxon>
        <taxon>Actinomycetes</taxon>
        <taxon>Micromonosporales</taxon>
        <taxon>Micromonosporaceae</taxon>
    </lineage>
</organism>
<dbReference type="SUPFAM" id="SSF50370">
    <property type="entry name" value="Ricin B-like lectins"/>
    <property type="match status" value="1"/>
</dbReference>
<keyword evidence="1" id="KW-0732">Signal</keyword>
<dbReference type="CDD" id="cd00161">
    <property type="entry name" value="beta-trefoil_Ricin-like"/>
    <property type="match status" value="1"/>
</dbReference>
<evidence type="ECO:0000259" key="2">
    <source>
        <dbReference type="Pfam" id="PF14200"/>
    </source>
</evidence>
<dbReference type="EMBL" id="AP022870">
    <property type="protein sequence ID" value="BCB75290.1"/>
    <property type="molecule type" value="Genomic_DNA"/>
</dbReference>
<feature type="signal peptide" evidence="1">
    <location>
        <begin position="1"/>
        <end position="29"/>
    </location>
</feature>
<reference evidence="3 4" key="1">
    <citation type="submission" date="2020-03" db="EMBL/GenBank/DDBJ databases">
        <title>Whole genome shotgun sequence of Phytohabitans flavus NBRC 107702.</title>
        <authorList>
            <person name="Komaki H."/>
            <person name="Tamura T."/>
        </authorList>
    </citation>
    <scope>NUCLEOTIDE SEQUENCE [LARGE SCALE GENOMIC DNA]</scope>
    <source>
        <strain evidence="3 4">NBRC 107702</strain>
    </source>
</reference>
<feature type="domain" description="Ricin B lectin" evidence="2">
    <location>
        <begin position="95"/>
        <end position="180"/>
    </location>
</feature>
<dbReference type="RefSeq" id="WP_173034995.1">
    <property type="nucleotide sequence ID" value="NZ_AP022870.1"/>
</dbReference>
<dbReference type="PROSITE" id="PS50231">
    <property type="entry name" value="RICIN_B_LECTIN"/>
    <property type="match status" value="1"/>
</dbReference>
<dbReference type="InterPro" id="IPR035992">
    <property type="entry name" value="Ricin_B-like_lectins"/>
</dbReference>
<dbReference type="Proteomes" id="UP000502508">
    <property type="component" value="Chromosome"/>
</dbReference>
<feature type="chain" id="PRO_5026058566" description="Ricin B lectin domain-containing protein" evidence="1">
    <location>
        <begin position="30"/>
        <end position="246"/>
    </location>
</feature>
<reference evidence="3 4" key="2">
    <citation type="submission" date="2020-03" db="EMBL/GenBank/DDBJ databases">
        <authorList>
            <person name="Ichikawa N."/>
            <person name="Kimura A."/>
            <person name="Kitahashi Y."/>
            <person name="Uohara A."/>
        </authorList>
    </citation>
    <scope>NUCLEOTIDE SEQUENCE [LARGE SCALE GENOMIC DNA]</scope>
    <source>
        <strain evidence="3 4">NBRC 107702</strain>
    </source>
</reference>
<dbReference type="AlphaFoldDB" id="A0A6F8XNA0"/>
<proteinExistence type="predicted"/>
<evidence type="ECO:0000256" key="1">
    <source>
        <dbReference type="SAM" id="SignalP"/>
    </source>
</evidence>
<dbReference type="Pfam" id="PF14200">
    <property type="entry name" value="RicinB_lectin_2"/>
    <property type="match status" value="1"/>
</dbReference>
<name>A0A6F8XNA0_9ACTN</name>
<gene>
    <name evidence="3" type="ORF">Pflav_017000</name>
</gene>
<evidence type="ECO:0000313" key="4">
    <source>
        <dbReference type="Proteomes" id="UP000502508"/>
    </source>
</evidence>
<evidence type="ECO:0000313" key="3">
    <source>
        <dbReference type="EMBL" id="BCB75290.1"/>
    </source>
</evidence>
<dbReference type="InterPro" id="IPR000772">
    <property type="entry name" value="Ricin_B_lectin"/>
</dbReference>
<dbReference type="KEGG" id="pfla:Pflav_017000"/>
<dbReference type="Gene3D" id="2.80.10.50">
    <property type="match status" value="1"/>
</dbReference>